<evidence type="ECO:0000256" key="2">
    <source>
        <dbReference type="ARBA" id="ARBA00009262"/>
    </source>
</evidence>
<feature type="region of interest" description="Disordered" evidence="11">
    <location>
        <begin position="487"/>
        <end position="515"/>
    </location>
</feature>
<comment type="similarity">
    <text evidence="2 10">Belongs to the ANKZF1/VMS1 family.</text>
</comment>
<evidence type="ECO:0000256" key="8">
    <source>
        <dbReference type="ARBA" id="ARBA00023043"/>
    </source>
</evidence>
<dbReference type="GO" id="GO:0036503">
    <property type="term" value="P:ERAD pathway"/>
    <property type="evidence" value="ECO:0007669"/>
    <property type="project" value="TreeGrafter"/>
</dbReference>
<feature type="compositionally biased region" description="Polar residues" evidence="11">
    <location>
        <begin position="131"/>
        <end position="142"/>
    </location>
</feature>
<feature type="compositionally biased region" description="Pro residues" evidence="11">
    <location>
        <begin position="394"/>
        <end position="403"/>
    </location>
</feature>
<feature type="region of interest" description="Disordered" evidence="11">
    <location>
        <begin position="389"/>
        <end position="410"/>
    </location>
</feature>
<dbReference type="OrthoDB" id="429841at2759"/>
<dbReference type="GO" id="GO:0005737">
    <property type="term" value="C:cytoplasm"/>
    <property type="evidence" value="ECO:0007669"/>
    <property type="project" value="UniProtKB-SubCell"/>
</dbReference>
<evidence type="ECO:0000256" key="3">
    <source>
        <dbReference type="ARBA" id="ARBA00022490"/>
    </source>
</evidence>
<reference evidence="13 14" key="1">
    <citation type="journal article" date="2016" name="Mol. Biol. Evol.">
        <title>Comparative Genomics of Early-Diverging Mushroom-Forming Fungi Provides Insights into the Origins of Lignocellulose Decay Capabilities.</title>
        <authorList>
            <person name="Nagy L.G."/>
            <person name="Riley R."/>
            <person name="Tritt A."/>
            <person name="Adam C."/>
            <person name="Daum C."/>
            <person name="Floudas D."/>
            <person name="Sun H."/>
            <person name="Yadav J.S."/>
            <person name="Pangilinan J."/>
            <person name="Larsson K.H."/>
            <person name="Matsuura K."/>
            <person name="Barry K."/>
            <person name="Labutti K."/>
            <person name="Kuo R."/>
            <person name="Ohm R.A."/>
            <person name="Bhattacharya S.S."/>
            <person name="Shirouzu T."/>
            <person name="Yoshinaga Y."/>
            <person name="Martin F.M."/>
            <person name="Grigoriev I.V."/>
            <person name="Hibbett D.S."/>
        </authorList>
    </citation>
    <scope>NUCLEOTIDE SEQUENCE [LARGE SCALE GENOMIC DNA]</scope>
    <source>
        <strain evidence="13 14">HHB12733</strain>
    </source>
</reference>
<evidence type="ECO:0000256" key="6">
    <source>
        <dbReference type="ARBA" id="ARBA00022759"/>
    </source>
</evidence>
<feature type="compositionally biased region" description="Basic and acidic residues" evidence="11">
    <location>
        <begin position="578"/>
        <end position="616"/>
    </location>
</feature>
<feature type="active site" evidence="10">
    <location>
        <position position="266"/>
    </location>
</feature>
<name>A0A165D2J2_9BASI</name>
<evidence type="ECO:0000256" key="11">
    <source>
        <dbReference type="SAM" id="MobiDB-lite"/>
    </source>
</evidence>
<keyword evidence="8" id="KW-0040">ANK repeat</keyword>
<keyword evidence="6 10" id="KW-0255">Endonuclease</keyword>
<keyword evidence="4 10" id="KW-0540">Nuclease</keyword>
<dbReference type="InterPro" id="IPR047139">
    <property type="entry name" value="ANKZ1/VMS1"/>
</dbReference>
<keyword evidence="3 10" id="KW-0963">Cytoplasm</keyword>
<keyword evidence="14" id="KW-1185">Reference proteome</keyword>
<dbReference type="PANTHER" id="PTHR16036:SF2">
    <property type="entry name" value="TRNA ENDONUCLEASE ANKZF1"/>
    <property type="match status" value="1"/>
</dbReference>
<evidence type="ECO:0000256" key="7">
    <source>
        <dbReference type="ARBA" id="ARBA00022801"/>
    </source>
</evidence>
<evidence type="ECO:0000256" key="10">
    <source>
        <dbReference type="PROSITE-ProRule" id="PRU01389"/>
    </source>
</evidence>
<accession>A0A165D2J2</accession>
<comment type="domain">
    <text evidence="10">The VLRF1 domain mediates binding to the 60S ribosomal subunit.</text>
</comment>
<dbReference type="InParanoid" id="A0A165D2J2"/>
<dbReference type="FunCoup" id="A0A165D2J2">
    <property type="interactions" value="29"/>
</dbReference>
<keyword evidence="9" id="KW-0175">Coiled coil</keyword>
<feature type="region of interest" description="Disordered" evidence="11">
    <location>
        <begin position="258"/>
        <end position="281"/>
    </location>
</feature>
<feature type="region of interest" description="Disordered" evidence="11">
    <location>
        <begin position="112"/>
        <end position="147"/>
    </location>
</feature>
<dbReference type="Pfam" id="PF18826">
    <property type="entry name" value="bVLRF1"/>
    <property type="match status" value="1"/>
</dbReference>
<dbReference type="InterPro" id="IPR041175">
    <property type="entry name" value="VLRF1/Vms1"/>
</dbReference>
<keyword evidence="7 10" id="KW-0378">Hydrolase</keyword>
<comment type="subcellular location">
    <subcellularLocation>
        <location evidence="1">Cytoplasm</location>
    </subcellularLocation>
</comment>
<dbReference type="GO" id="GO:0016787">
    <property type="term" value="F:hydrolase activity"/>
    <property type="evidence" value="ECO:0007669"/>
    <property type="project" value="UniProtKB-KW"/>
</dbReference>
<protein>
    <recommendedName>
        <fullName evidence="12">VLRF1 domain-containing protein</fullName>
    </recommendedName>
</protein>
<gene>
    <name evidence="13" type="ORF">CALCODRAFT_521041</name>
</gene>
<proteinExistence type="inferred from homology"/>
<dbReference type="PANTHER" id="PTHR16036">
    <property type="entry name" value="ANKYRIN REPEAT AND ZINC FINGER DOMAIN-CONTAINING PROTEIN 1"/>
    <property type="match status" value="1"/>
</dbReference>
<dbReference type="STRING" id="1353952.A0A165D2J2"/>
<dbReference type="AlphaFoldDB" id="A0A165D2J2"/>
<evidence type="ECO:0000256" key="9">
    <source>
        <dbReference type="ARBA" id="ARBA00023054"/>
    </source>
</evidence>
<sequence length="665" mass="74557">MADLDPARHPLLQKPLQIFNLPAEIVDTLSIRTSTLAPAREPTPPPAEEQRESSTSFACNVCQGAAFEDVQGQREHFKSDWHRYNVKLKMSGKSAVSEEEFNSIVDELNDSLSGSASEDESDASSSASISQLMKKQSLSRPASDTDDYRPVAKTPLIWFQSSAVPITQFGIYTAVFQPSLTPPEYVEAVKEMQDAGEEGRLWTLFATAGGHFAGMVVRVKRPQAVEEEDTGKGKKKKQKPKQEEMEVIYHKTFHRYTTRRKQGGSQSLNDEAKGKAKSAGAQLRRYGEQALRDDIRALMAEWAEEIDASERIFIRASTSNKRIFWGYDGNVIEKGDPRIRTFPFPTRRPTLSELQRCLQELTRVKISHLTDEALKAMDDAYLASLPKPKVAPVQAPPPPPKPVVPKLTKEEEAERDRWRRLIDMVRKGRLEPLKAFWEREASTMGGVDAPIPEWAEDSRGLKTLLQVSCAAGQEEVTLWLLEDQHADPTVPVPTGVGETNGKEDESDDESRPTALAGNRRTAYDLAPSRGVRNIFRRLAYSQPDAWDWLGAARVPSALSPEMEAAKEGKKAVRRKALKDRLQARDKEREEVRKRQEEEDRVRLARENEEEARRRATEPALARTGPQKLGGGNVPKGDGLAGLTPEMRARIERERRARAAEARLRG</sequence>
<evidence type="ECO:0000256" key="1">
    <source>
        <dbReference type="ARBA" id="ARBA00004496"/>
    </source>
</evidence>
<keyword evidence="5" id="KW-0677">Repeat</keyword>
<organism evidence="13 14">
    <name type="scientific">Calocera cornea HHB12733</name>
    <dbReference type="NCBI Taxonomy" id="1353952"/>
    <lineage>
        <taxon>Eukaryota</taxon>
        <taxon>Fungi</taxon>
        <taxon>Dikarya</taxon>
        <taxon>Basidiomycota</taxon>
        <taxon>Agaricomycotina</taxon>
        <taxon>Dacrymycetes</taxon>
        <taxon>Dacrymycetales</taxon>
        <taxon>Dacrymycetaceae</taxon>
        <taxon>Calocera</taxon>
    </lineage>
</organism>
<dbReference type="EMBL" id="KV424084">
    <property type="protein sequence ID" value="KZT51933.1"/>
    <property type="molecule type" value="Genomic_DNA"/>
</dbReference>
<dbReference type="GO" id="GO:0004519">
    <property type="term" value="F:endonuclease activity"/>
    <property type="evidence" value="ECO:0007669"/>
    <property type="project" value="UniProtKB-KW"/>
</dbReference>
<dbReference type="PROSITE" id="PS52044">
    <property type="entry name" value="VLRF1"/>
    <property type="match status" value="1"/>
</dbReference>
<evidence type="ECO:0000256" key="4">
    <source>
        <dbReference type="ARBA" id="ARBA00022722"/>
    </source>
</evidence>
<dbReference type="Proteomes" id="UP000076842">
    <property type="component" value="Unassembled WGS sequence"/>
</dbReference>
<feature type="region of interest" description="Disordered" evidence="11">
    <location>
        <begin position="560"/>
        <end position="648"/>
    </location>
</feature>
<feature type="region of interest" description="Disordered" evidence="11">
    <location>
        <begin position="224"/>
        <end position="243"/>
    </location>
</feature>
<feature type="region of interest" description="Disordered" evidence="11">
    <location>
        <begin position="36"/>
        <end position="55"/>
    </location>
</feature>
<feature type="domain" description="VLRF1" evidence="12">
    <location>
        <begin position="198"/>
        <end position="364"/>
    </location>
</feature>
<evidence type="ECO:0000256" key="5">
    <source>
        <dbReference type="ARBA" id="ARBA00022737"/>
    </source>
</evidence>
<evidence type="ECO:0000259" key="12">
    <source>
        <dbReference type="PROSITE" id="PS52044"/>
    </source>
</evidence>
<evidence type="ECO:0000313" key="14">
    <source>
        <dbReference type="Proteomes" id="UP000076842"/>
    </source>
</evidence>
<evidence type="ECO:0000313" key="13">
    <source>
        <dbReference type="EMBL" id="KZT51933.1"/>
    </source>
</evidence>